<comment type="catalytic activity">
    <reaction evidence="1 4">
        <text>[protein]-peptidylproline (omega=180) = [protein]-peptidylproline (omega=0)</text>
        <dbReference type="Rhea" id="RHEA:16237"/>
        <dbReference type="Rhea" id="RHEA-COMP:10747"/>
        <dbReference type="Rhea" id="RHEA-COMP:10748"/>
        <dbReference type="ChEBI" id="CHEBI:83833"/>
        <dbReference type="ChEBI" id="CHEBI:83834"/>
        <dbReference type="EC" id="5.2.1.8"/>
    </reaction>
</comment>
<evidence type="ECO:0000313" key="8">
    <source>
        <dbReference type="Proteomes" id="UP001172684"/>
    </source>
</evidence>
<proteinExistence type="inferred from homology"/>
<organism evidence="7 8">
    <name type="scientific">Coniosporium apollinis</name>
    <dbReference type="NCBI Taxonomy" id="61459"/>
    <lineage>
        <taxon>Eukaryota</taxon>
        <taxon>Fungi</taxon>
        <taxon>Dikarya</taxon>
        <taxon>Ascomycota</taxon>
        <taxon>Pezizomycotina</taxon>
        <taxon>Dothideomycetes</taxon>
        <taxon>Dothideomycetes incertae sedis</taxon>
        <taxon>Coniosporium</taxon>
    </lineage>
</organism>
<dbReference type="Gene3D" id="2.40.100.10">
    <property type="entry name" value="Cyclophilin-like"/>
    <property type="match status" value="1"/>
</dbReference>
<evidence type="ECO:0000256" key="1">
    <source>
        <dbReference type="ARBA" id="ARBA00000971"/>
    </source>
</evidence>
<sequence length="241" mass="25560">MGCGPSKSSRDAEQGDVNARPAAGTHTAPTSTATHNPPARTANTASTNAPPAATPSRKVASPSNPMNPVVYFDIAIGGQPVGRIQLELFVNVVPATAENFRRFCTGEYKDRNGRSQGYKGSIFHRVIPNFMCQGGDFVNGDGTGRVCIYGDSFDDENFELKHTKPGLLSMANSGPNTNGCQFFLTTVPTPHLDGKHVVFGQVIDGMDVVRTIENTPRGPGDRPLRDVVIVDCGQLSGAAIT</sequence>
<accession>A0ABQ9P8S1</accession>
<protein>
    <recommendedName>
        <fullName evidence="4">Peptidyl-prolyl cis-trans isomerase</fullName>
        <shortName evidence="4">PPIase</shortName>
        <ecNumber evidence="4">5.2.1.8</ecNumber>
    </recommendedName>
</protein>
<gene>
    <name evidence="7" type="primary">CYP3_2</name>
    <name evidence="7" type="ORF">H2201_001012</name>
</gene>
<dbReference type="InterPro" id="IPR029000">
    <property type="entry name" value="Cyclophilin-like_dom_sf"/>
</dbReference>
<dbReference type="EMBL" id="JAPDRL010000005">
    <property type="protein sequence ID" value="KAJ9668767.1"/>
    <property type="molecule type" value="Genomic_DNA"/>
</dbReference>
<dbReference type="Proteomes" id="UP001172684">
    <property type="component" value="Unassembled WGS sequence"/>
</dbReference>
<dbReference type="GO" id="GO:0003755">
    <property type="term" value="F:peptidyl-prolyl cis-trans isomerase activity"/>
    <property type="evidence" value="ECO:0007669"/>
    <property type="project" value="UniProtKB-EC"/>
</dbReference>
<feature type="region of interest" description="Disordered" evidence="5">
    <location>
        <begin position="1"/>
        <end position="64"/>
    </location>
</feature>
<dbReference type="CDD" id="cd01926">
    <property type="entry name" value="cyclophilin_ABH_like"/>
    <property type="match status" value="1"/>
</dbReference>
<evidence type="ECO:0000256" key="2">
    <source>
        <dbReference type="ARBA" id="ARBA00023110"/>
    </source>
</evidence>
<dbReference type="InterPro" id="IPR002130">
    <property type="entry name" value="Cyclophilin-type_PPIase_dom"/>
</dbReference>
<evidence type="ECO:0000256" key="3">
    <source>
        <dbReference type="ARBA" id="ARBA00023235"/>
    </source>
</evidence>
<keyword evidence="2 4" id="KW-0697">Rotamase</keyword>
<comment type="caution">
    <text evidence="7">The sequence shown here is derived from an EMBL/GenBank/DDBJ whole genome shotgun (WGS) entry which is preliminary data.</text>
</comment>
<dbReference type="PRINTS" id="PR00153">
    <property type="entry name" value="CSAPPISMRASE"/>
</dbReference>
<dbReference type="SUPFAM" id="SSF50891">
    <property type="entry name" value="Cyclophilin-like"/>
    <property type="match status" value="1"/>
</dbReference>
<dbReference type="PROSITE" id="PS50072">
    <property type="entry name" value="CSA_PPIASE_2"/>
    <property type="match status" value="1"/>
</dbReference>
<evidence type="ECO:0000259" key="6">
    <source>
        <dbReference type="PROSITE" id="PS50072"/>
    </source>
</evidence>
<keyword evidence="3 4" id="KW-0413">Isomerase</keyword>
<dbReference type="InterPro" id="IPR020892">
    <property type="entry name" value="Cyclophilin-type_PPIase_CS"/>
</dbReference>
<keyword evidence="8" id="KW-1185">Reference proteome</keyword>
<dbReference type="Pfam" id="PF00160">
    <property type="entry name" value="Pro_isomerase"/>
    <property type="match status" value="1"/>
</dbReference>
<dbReference type="PANTHER" id="PTHR11071">
    <property type="entry name" value="PEPTIDYL-PROLYL CIS-TRANS ISOMERASE"/>
    <property type="match status" value="1"/>
</dbReference>
<feature type="compositionally biased region" description="Low complexity" evidence="5">
    <location>
        <begin position="37"/>
        <end position="57"/>
    </location>
</feature>
<feature type="domain" description="PPIase cyclophilin-type" evidence="6">
    <location>
        <begin position="71"/>
        <end position="234"/>
    </location>
</feature>
<evidence type="ECO:0000256" key="5">
    <source>
        <dbReference type="SAM" id="MobiDB-lite"/>
    </source>
</evidence>
<dbReference type="PROSITE" id="PS00170">
    <property type="entry name" value="CSA_PPIASE_1"/>
    <property type="match status" value="1"/>
</dbReference>
<dbReference type="PANTHER" id="PTHR11071:SF561">
    <property type="entry name" value="PEPTIDYL-PROLYL CIS-TRANS ISOMERASE D-RELATED"/>
    <property type="match status" value="1"/>
</dbReference>
<comment type="function">
    <text evidence="4">PPIases accelerate the folding of proteins. It catalyzes the cis-trans isomerization of proline imidic peptide bonds in oligopeptides.</text>
</comment>
<reference evidence="7" key="1">
    <citation type="submission" date="2022-10" db="EMBL/GenBank/DDBJ databases">
        <title>Culturing micro-colonial fungi from biological soil crusts in the Mojave desert and describing Neophaeococcomyces mojavensis, and introducing the new genera and species Taxawa tesnikishii.</title>
        <authorList>
            <person name="Kurbessoian T."/>
            <person name="Stajich J.E."/>
        </authorList>
    </citation>
    <scope>NUCLEOTIDE SEQUENCE</scope>
    <source>
        <strain evidence="7">TK_1</strain>
    </source>
</reference>
<evidence type="ECO:0000313" key="7">
    <source>
        <dbReference type="EMBL" id="KAJ9668767.1"/>
    </source>
</evidence>
<name>A0ABQ9P8S1_9PEZI</name>
<dbReference type="EC" id="5.2.1.8" evidence="4"/>
<evidence type="ECO:0000256" key="4">
    <source>
        <dbReference type="RuleBase" id="RU363019"/>
    </source>
</evidence>
<comment type="similarity">
    <text evidence="4">Belongs to the cyclophilin-type PPIase family.</text>
</comment>